<evidence type="ECO:0000313" key="2">
    <source>
        <dbReference type="EMBL" id="KZS89045.1"/>
    </source>
</evidence>
<protein>
    <submittedName>
        <fullName evidence="2">Uncharacterized protein</fullName>
    </submittedName>
</protein>
<evidence type="ECO:0000313" key="3">
    <source>
        <dbReference type="Proteomes" id="UP000076722"/>
    </source>
</evidence>
<reference evidence="2 3" key="1">
    <citation type="journal article" date="2016" name="Mol. Biol. Evol.">
        <title>Comparative Genomics of Early-Diverging Mushroom-Forming Fungi Provides Insights into the Origins of Lignocellulose Decay Capabilities.</title>
        <authorList>
            <person name="Nagy L.G."/>
            <person name="Riley R."/>
            <person name="Tritt A."/>
            <person name="Adam C."/>
            <person name="Daum C."/>
            <person name="Floudas D."/>
            <person name="Sun H."/>
            <person name="Yadav J.S."/>
            <person name="Pangilinan J."/>
            <person name="Larsson K.H."/>
            <person name="Matsuura K."/>
            <person name="Barry K."/>
            <person name="Labutti K."/>
            <person name="Kuo R."/>
            <person name="Ohm R.A."/>
            <person name="Bhattacharya S.S."/>
            <person name="Shirouzu T."/>
            <person name="Yoshinaga Y."/>
            <person name="Martin F.M."/>
            <person name="Grigoriev I.V."/>
            <person name="Hibbett D.S."/>
        </authorList>
    </citation>
    <scope>NUCLEOTIDE SEQUENCE [LARGE SCALE GENOMIC DNA]</scope>
    <source>
        <strain evidence="2 3">HHB9708</strain>
    </source>
</reference>
<dbReference type="AlphaFoldDB" id="A0A164PUE3"/>
<gene>
    <name evidence="2" type="ORF">SISNIDRAFT_469556</name>
</gene>
<feature type="compositionally biased region" description="Basic and acidic residues" evidence="1">
    <location>
        <begin position="95"/>
        <end position="117"/>
    </location>
</feature>
<keyword evidence="3" id="KW-1185">Reference proteome</keyword>
<feature type="region of interest" description="Disordered" evidence="1">
    <location>
        <begin position="1"/>
        <end position="117"/>
    </location>
</feature>
<dbReference type="EMBL" id="KV419430">
    <property type="protein sequence ID" value="KZS89045.1"/>
    <property type="molecule type" value="Genomic_DNA"/>
</dbReference>
<sequence>MARDGGDGQGPKGRGKHAPHDRQAAHLTHESPEEKDTTPANQPSRPDASSRKTNRGSSEARNERITQSRGSAGKPAKHGPYEISRPQPTTVPTAHPDRPAARNVKKGEEGREWGSSDIECRGYIDAIHVSSSIWNAETMLSSTSVSDSRRE</sequence>
<organism evidence="2 3">
    <name type="scientific">Sistotremastrum niveocremeum HHB9708</name>
    <dbReference type="NCBI Taxonomy" id="1314777"/>
    <lineage>
        <taxon>Eukaryota</taxon>
        <taxon>Fungi</taxon>
        <taxon>Dikarya</taxon>
        <taxon>Basidiomycota</taxon>
        <taxon>Agaricomycotina</taxon>
        <taxon>Agaricomycetes</taxon>
        <taxon>Sistotremastrales</taxon>
        <taxon>Sistotremastraceae</taxon>
        <taxon>Sertulicium</taxon>
        <taxon>Sertulicium niveocremeum</taxon>
    </lineage>
</organism>
<feature type="compositionally biased region" description="Basic and acidic residues" evidence="1">
    <location>
        <begin position="18"/>
        <end position="37"/>
    </location>
</feature>
<proteinExistence type="predicted"/>
<evidence type="ECO:0000256" key="1">
    <source>
        <dbReference type="SAM" id="MobiDB-lite"/>
    </source>
</evidence>
<dbReference type="Proteomes" id="UP000076722">
    <property type="component" value="Unassembled WGS sequence"/>
</dbReference>
<name>A0A164PUE3_9AGAM</name>
<accession>A0A164PUE3</accession>